<name>A0A1E3QEI9_LIPST</name>
<feature type="non-terminal residue" evidence="1">
    <location>
        <position position="62"/>
    </location>
</feature>
<gene>
    <name evidence="1" type="ORF">LIPSTDRAFT_66976</name>
</gene>
<dbReference type="EMBL" id="KV454289">
    <property type="protein sequence ID" value="ODQ76119.1"/>
    <property type="molecule type" value="Genomic_DNA"/>
</dbReference>
<evidence type="ECO:0000313" key="2">
    <source>
        <dbReference type="Proteomes" id="UP000094385"/>
    </source>
</evidence>
<sequence length="62" mass="6771">MNTLPDSDIFPSNSVSTLGSSVVYGSKRLSCCSSIRSLRGMALQFRERPSGCSQTLTKQRNN</sequence>
<keyword evidence="2" id="KW-1185">Reference proteome</keyword>
<dbReference type="AlphaFoldDB" id="A0A1E3QEI9"/>
<reference evidence="1 2" key="1">
    <citation type="journal article" date="2016" name="Proc. Natl. Acad. Sci. U.S.A.">
        <title>Comparative genomics of biotechnologically important yeasts.</title>
        <authorList>
            <person name="Riley R."/>
            <person name="Haridas S."/>
            <person name="Wolfe K.H."/>
            <person name="Lopes M.R."/>
            <person name="Hittinger C.T."/>
            <person name="Goeker M."/>
            <person name="Salamov A.A."/>
            <person name="Wisecaver J.H."/>
            <person name="Long T.M."/>
            <person name="Calvey C.H."/>
            <person name="Aerts A.L."/>
            <person name="Barry K.W."/>
            <person name="Choi C."/>
            <person name="Clum A."/>
            <person name="Coughlan A.Y."/>
            <person name="Deshpande S."/>
            <person name="Douglass A.P."/>
            <person name="Hanson S.J."/>
            <person name="Klenk H.-P."/>
            <person name="LaButti K.M."/>
            <person name="Lapidus A."/>
            <person name="Lindquist E.A."/>
            <person name="Lipzen A.M."/>
            <person name="Meier-Kolthoff J.P."/>
            <person name="Ohm R.A."/>
            <person name="Otillar R.P."/>
            <person name="Pangilinan J.L."/>
            <person name="Peng Y."/>
            <person name="Rokas A."/>
            <person name="Rosa C.A."/>
            <person name="Scheuner C."/>
            <person name="Sibirny A.A."/>
            <person name="Slot J.C."/>
            <person name="Stielow J.B."/>
            <person name="Sun H."/>
            <person name="Kurtzman C.P."/>
            <person name="Blackwell M."/>
            <person name="Grigoriev I.V."/>
            <person name="Jeffries T.W."/>
        </authorList>
    </citation>
    <scope>NUCLEOTIDE SEQUENCE [LARGE SCALE GENOMIC DNA]</scope>
    <source>
        <strain evidence="1 2">NRRL Y-11557</strain>
    </source>
</reference>
<proteinExistence type="predicted"/>
<protein>
    <submittedName>
        <fullName evidence="1">Uncharacterized protein</fullName>
    </submittedName>
</protein>
<organism evidence="1 2">
    <name type="scientific">Lipomyces starkeyi NRRL Y-11557</name>
    <dbReference type="NCBI Taxonomy" id="675824"/>
    <lineage>
        <taxon>Eukaryota</taxon>
        <taxon>Fungi</taxon>
        <taxon>Dikarya</taxon>
        <taxon>Ascomycota</taxon>
        <taxon>Saccharomycotina</taxon>
        <taxon>Lipomycetes</taxon>
        <taxon>Lipomycetales</taxon>
        <taxon>Lipomycetaceae</taxon>
        <taxon>Lipomyces</taxon>
    </lineage>
</organism>
<accession>A0A1E3QEI9</accession>
<evidence type="ECO:0000313" key="1">
    <source>
        <dbReference type="EMBL" id="ODQ76119.1"/>
    </source>
</evidence>
<dbReference type="Proteomes" id="UP000094385">
    <property type="component" value="Unassembled WGS sequence"/>
</dbReference>